<organism evidence="1 2">
    <name type="scientific">Marinicella sediminis</name>
    <dbReference type="NCBI Taxonomy" id="1792834"/>
    <lineage>
        <taxon>Bacteria</taxon>
        <taxon>Pseudomonadati</taxon>
        <taxon>Pseudomonadota</taxon>
        <taxon>Gammaproteobacteria</taxon>
        <taxon>Lysobacterales</taxon>
        <taxon>Marinicellaceae</taxon>
        <taxon>Marinicella</taxon>
    </lineage>
</organism>
<keyword evidence="2" id="KW-1185">Reference proteome</keyword>
<name>A0ABV7JB46_9GAMM</name>
<proteinExistence type="predicted"/>
<gene>
    <name evidence="1" type="ORF">ACFODZ_09135</name>
</gene>
<evidence type="ECO:0000313" key="2">
    <source>
        <dbReference type="Proteomes" id="UP001595533"/>
    </source>
</evidence>
<protein>
    <submittedName>
        <fullName evidence="1">Uncharacterized protein</fullName>
    </submittedName>
</protein>
<dbReference type="RefSeq" id="WP_077411114.1">
    <property type="nucleotide sequence ID" value="NZ_JBHRTS010000004.1"/>
</dbReference>
<reference evidence="2" key="1">
    <citation type="journal article" date="2019" name="Int. J. Syst. Evol. Microbiol.">
        <title>The Global Catalogue of Microorganisms (GCM) 10K type strain sequencing project: providing services to taxonomists for standard genome sequencing and annotation.</title>
        <authorList>
            <consortium name="The Broad Institute Genomics Platform"/>
            <consortium name="The Broad Institute Genome Sequencing Center for Infectious Disease"/>
            <person name="Wu L."/>
            <person name="Ma J."/>
        </authorList>
    </citation>
    <scope>NUCLEOTIDE SEQUENCE [LARGE SCALE GENOMIC DNA]</scope>
    <source>
        <strain evidence="2">KCTC 42953</strain>
    </source>
</reference>
<comment type="caution">
    <text evidence="1">The sequence shown here is derived from an EMBL/GenBank/DDBJ whole genome shotgun (WGS) entry which is preliminary data.</text>
</comment>
<accession>A0ABV7JB46</accession>
<dbReference type="Proteomes" id="UP001595533">
    <property type="component" value="Unassembled WGS sequence"/>
</dbReference>
<evidence type="ECO:0000313" key="1">
    <source>
        <dbReference type="EMBL" id="MFC3194402.1"/>
    </source>
</evidence>
<sequence>MSEQTFKVVFKGKAARGVELAKAKANFAKLFKLPEAKVEVMFDGKQRTLKKAMPMDKASHFREVLKKAGIRVSLVKNVVEEVPKGAEEWELNDPGTVILRPVTAPERHIETAHIKVDVDFDKLEDKPQADPPEVDIDHIVIDDSEEPIIQTKEVEIPDFDTTGLDVEEAGAIIVKQKKIETPQIPIDDLDLDDSGDALVEKKKVPEPEIDISNISLNVE</sequence>
<dbReference type="EMBL" id="JBHRTS010000004">
    <property type="protein sequence ID" value="MFC3194402.1"/>
    <property type="molecule type" value="Genomic_DNA"/>
</dbReference>